<dbReference type="RefSeq" id="WP_151650749.1">
    <property type="nucleotide sequence ID" value="NZ_CP044543.1"/>
</dbReference>
<dbReference type="Pfam" id="PF01042">
    <property type="entry name" value="Ribonuc_L-PSP"/>
    <property type="match status" value="1"/>
</dbReference>
<dbReference type="CDD" id="cd00448">
    <property type="entry name" value="YjgF_YER057c_UK114_family"/>
    <property type="match status" value="1"/>
</dbReference>
<dbReference type="PANTHER" id="PTHR43857">
    <property type="entry name" value="BLR7761 PROTEIN"/>
    <property type="match status" value="1"/>
</dbReference>
<evidence type="ECO:0000313" key="1">
    <source>
        <dbReference type="EMBL" id="QFI77396.1"/>
    </source>
</evidence>
<evidence type="ECO:0000313" key="2">
    <source>
        <dbReference type="Proteomes" id="UP000325641"/>
    </source>
</evidence>
<dbReference type="KEGG" id="bbet:F8237_32200"/>
<sequence length="151" mass="16028">MRILQPAEWKKPRGFSHGVVAEGPGRWVVLAGQTGGDETGNYAPDMAAQVATALTRIIKLLGEAGAGPEHVVRLTWYLTSRSEYEAAGAGIGAAWKETLGRNFPPSTLLYISGLVDDRAKVEIEVTAFVPNAKKNRPGDLAGSICHSDVSA</sequence>
<dbReference type="EMBL" id="CP044543">
    <property type="protein sequence ID" value="QFI77396.1"/>
    <property type="molecule type" value="Genomic_DNA"/>
</dbReference>
<dbReference type="Proteomes" id="UP000325641">
    <property type="component" value="Chromosome"/>
</dbReference>
<dbReference type="InterPro" id="IPR035959">
    <property type="entry name" value="RutC-like_sf"/>
</dbReference>
<gene>
    <name evidence="1" type="ORF">F8237_32200</name>
</gene>
<dbReference type="SUPFAM" id="SSF55298">
    <property type="entry name" value="YjgF-like"/>
    <property type="match status" value="1"/>
</dbReference>
<reference evidence="2" key="1">
    <citation type="submission" date="2019-10" db="EMBL/GenBank/DDBJ databases">
        <title>Complete Genome Sequence of Bradyrhizobium betae type strain PL7HG1T.</title>
        <authorList>
            <person name="Bromfield E.S.P."/>
            <person name="Cloutier S."/>
        </authorList>
    </citation>
    <scope>NUCLEOTIDE SEQUENCE [LARGE SCALE GENOMIC DNA]</scope>
    <source>
        <strain evidence="2">PL7HG1</strain>
    </source>
</reference>
<organism evidence="1 2">
    <name type="scientific">Bradyrhizobium betae</name>
    <dbReference type="NCBI Taxonomy" id="244734"/>
    <lineage>
        <taxon>Bacteria</taxon>
        <taxon>Pseudomonadati</taxon>
        <taxon>Pseudomonadota</taxon>
        <taxon>Alphaproteobacteria</taxon>
        <taxon>Hyphomicrobiales</taxon>
        <taxon>Nitrobacteraceae</taxon>
        <taxon>Bradyrhizobium</taxon>
    </lineage>
</organism>
<name>A0A5P6PGN8_9BRAD</name>
<protein>
    <submittedName>
        <fullName evidence="1">RidA family protein</fullName>
    </submittedName>
</protein>
<dbReference type="AlphaFoldDB" id="A0A5P6PGN8"/>
<dbReference type="PANTHER" id="PTHR43857:SF1">
    <property type="entry name" value="YJGH FAMILY PROTEIN"/>
    <property type="match status" value="1"/>
</dbReference>
<proteinExistence type="predicted"/>
<dbReference type="OrthoDB" id="9803101at2"/>
<dbReference type="Gene3D" id="3.30.1330.40">
    <property type="entry name" value="RutC-like"/>
    <property type="match status" value="1"/>
</dbReference>
<accession>A0A5P6PGN8</accession>
<dbReference type="InterPro" id="IPR006175">
    <property type="entry name" value="YjgF/YER057c/UK114"/>
</dbReference>